<evidence type="ECO:0000259" key="2">
    <source>
        <dbReference type="Pfam" id="PF17761"/>
    </source>
</evidence>
<dbReference type="InterPro" id="IPR041527">
    <property type="entry name" value="YhcG_N"/>
</dbReference>
<gene>
    <name evidence="3" type="ORF">NIES30_24980</name>
</gene>
<name>A0A1U7IY27_9CYAN</name>
<dbReference type="Gene3D" id="3.40.1350.10">
    <property type="match status" value="1"/>
</dbReference>
<dbReference type="AlphaFoldDB" id="A0A1U7IY27"/>
<comment type="caution">
    <text evidence="3">The sequence shown here is derived from an EMBL/GenBank/DDBJ whole genome shotgun (WGS) entry which is preliminary data.</text>
</comment>
<dbReference type="Pfam" id="PF17761">
    <property type="entry name" value="DUF1016_N"/>
    <property type="match status" value="1"/>
</dbReference>
<proteinExistence type="predicted"/>
<sequence length="356" mass="41280">MPQPPALFPEDENYFALINGLKQRIRRAQLKAALAVNQELIMLYWHIGQEIVERQLSQGWGSKVIDRISKDLRREFPEMKGFSPRNLQYMRALAEAYPDEQIVLQVIAQIPWGHNQSLLNKLNSPEQRLWYARKTVEFGWSRNILDLQIDTNLFTRQGGAITNFERTLPPEQSDLSRDLLKNPYNFEFLALADEVQERDLERALVERIRDFLLELGVGFAFVGSQYRLEVDGYEYFIDLLFYHLKLHRYVVIDLKVTEFKPEYAGKMNFYISAVNHLLRDERDEATIGMILCKSKKRTTVEFALDAVQNPIGVATYKLREELPPALQGCLPTAEQLEMELDAAIREIGAEQDNSPL</sequence>
<dbReference type="PANTHER" id="PTHR30547">
    <property type="entry name" value="UNCHARACTERIZED PROTEIN YHCG-RELATED"/>
    <property type="match status" value="1"/>
</dbReference>
<dbReference type="GO" id="GO:0003676">
    <property type="term" value="F:nucleic acid binding"/>
    <property type="evidence" value="ECO:0007669"/>
    <property type="project" value="InterPro"/>
</dbReference>
<evidence type="ECO:0000313" key="4">
    <source>
        <dbReference type="Proteomes" id="UP000185557"/>
    </source>
</evidence>
<keyword evidence="4" id="KW-1185">Reference proteome</keyword>
<evidence type="ECO:0000259" key="1">
    <source>
        <dbReference type="Pfam" id="PF06250"/>
    </source>
</evidence>
<dbReference type="PANTHER" id="PTHR30547:SF0">
    <property type="entry name" value="BLR8175 PROTEIN"/>
    <property type="match status" value="1"/>
</dbReference>
<dbReference type="EMBL" id="MRCG01000033">
    <property type="protein sequence ID" value="OKH43468.1"/>
    <property type="molecule type" value="Genomic_DNA"/>
</dbReference>
<organism evidence="3 4">
    <name type="scientific">Phormidium tenue NIES-30</name>
    <dbReference type="NCBI Taxonomy" id="549789"/>
    <lineage>
        <taxon>Bacteria</taxon>
        <taxon>Bacillati</taxon>
        <taxon>Cyanobacteriota</taxon>
        <taxon>Cyanophyceae</taxon>
        <taxon>Oscillatoriophycideae</taxon>
        <taxon>Oscillatoriales</taxon>
        <taxon>Oscillatoriaceae</taxon>
        <taxon>Phormidium</taxon>
    </lineage>
</organism>
<dbReference type="RefSeq" id="WP_073611172.1">
    <property type="nucleotide sequence ID" value="NZ_MRCG01000033.1"/>
</dbReference>
<dbReference type="OrthoDB" id="9801263at2"/>
<dbReference type="InterPro" id="IPR053148">
    <property type="entry name" value="PD-DEXK-like_domain"/>
</dbReference>
<feature type="domain" description="YhcG N-terminal" evidence="2">
    <location>
        <begin position="21"/>
        <end position="156"/>
    </location>
</feature>
<dbReference type="InterPro" id="IPR009362">
    <property type="entry name" value="YhcG_C"/>
</dbReference>
<dbReference type="InterPro" id="IPR011856">
    <property type="entry name" value="tRNA_endonuc-like_dom_sf"/>
</dbReference>
<accession>A0A1U7IY27</accession>
<evidence type="ECO:0000313" key="3">
    <source>
        <dbReference type="EMBL" id="OKH43468.1"/>
    </source>
</evidence>
<dbReference type="Proteomes" id="UP000185557">
    <property type="component" value="Unassembled WGS sequence"/>
</dbReference>
<dbReference type="Pfam" id="PF06250">
    <property type="entry name" value="YhcG_C"/>
    <property type="match status" value="1"/>
</dbReference>
<evidence type="ECO:0008006" key="5">
    <source>
        <dbReference type="Google" id="ProtNLM"/>
    </source>
</evidence>
<feature type="domain" description="YhcG PDDEXK nuclease" evidence="1">
    <location>
        <begin position="178"/>
        <end position="330"/>
    </location>
</feature>
<protein>
    <recommendedName>
        <fullName evidence="5">DUF1016 domain-containing protein</fullName>
    </recommendedName>
</protein>
<reference evidence="3 4" key="1">
    <citation type="submission" date="2016-11" db="EMBL/GenBank/DDBJ databases">
        <title>Draft Genome Sequences of Nine Cyanobacterial Strains from Diverse Habitats.</title>
        <authorList>
            <person name="Zhu T."/>
            <person name="Hou S."/>
            <person name="Lu X."/>
            <person name="Hess W.R."/>
        </authorList>
    </citation>
    <scope>NUCLEOTIDE SEQUENCE [LARGE SCALE GENOMIC DNA]</scope>
    <source>
        <strain evidence="3 4">NIES-30</strain>
    </source>
</reference>